<dbReference type="InterPro" id="IPR003938">
    <property type="entry name" value="K_chnl_volt-dep_EAG/ELK/ERG"/>
</dbReference>
<evidence type="ECO:0000256" key="12">
    <source>
        <dbReference type="SAM" id="Phobius"/>
    </source>
</evidence>
<proteinExistence type="predicted"/>
<keyword evidence="11" id="KW-0407">Ion channel</keyword>
<dbReference type="AlphaFoldDB" id="A0A5A8D9E1"/>
<dbReference type="SUPFAM" id="SSF81324">
    <property type="entry name" value="Voltage-gated potassium channels"/>
    <property type="match status" value="1"/>
</dbReference>
<dbReference type="GO" id="GO:0005886">
    <property type="term" value="C:plasma membrane"/>
    <property type="evidence" value="ECO:0007669"/>
    <property type="project" value="TreeGrafter"/>
</dbReference>
<dbReference type="Pfam" id="PF00520">
    <property type="entry name" value="Ion_trans"/>
    <property type="match status" value="1"/>
</dbReference>
<gene>
    <name evidence="14" type="ORF">FNF31_03388</name>
</gene>
<keyword evidence="7" id="KW-0630">Potassium</keyword>
<keyword evidence="6" id="KW-0851">Voltage-gated channel</keyword>
<evidence type="ECO:0000256" key="2">
    <source>
        <dbReference type="ARBA" id="ARBA00022448"/>
    </source>
</evidence>
<evidence type="ECO:0000313" key="15">
    <source>
        <dbReference type="Proteomes" id="UP000325113"/>
    </source>
</evidence>
<evidence type="ECO:0000256" key="3">
    <source>
        <dbReference type="ARBA" id="ARBA00022538"/>
    </source>
</evidence>
<dbReference type="PRINTS" id="PR01463">
    <property type="entry name" value="EAGCHANLFMLY"/>
</dbReference>
<comment type="caution">
    <text evidence="14">The sequence shown here is derived from an EMBL/GenBank/DDBJ whole genome shotgun (WGS) entry which is preliminary data.</text>
</comment>
<keyword evidence="4 12" id="KW-0812">Transmembrane</keyword>
<feature type="transmembrane region" description="Helical" evidence="12">
    <location>
        <begin position="154"/>
        <end position="175"/>
    </location>
</feature>
<dbReference type="Gene3D" id="1.10.287.70">
    <property type="match status" value="1"/>
</dbReference>
<feature type="transmembrane region" description="Helical" evidence="12">
    <location>
        <begin position="200"/>
        <end position="219"/>
    </location>
</feature>
<comment type="subcellular location">
    <subcellularLocation>
        <location evidence="1">Membrane</location>
        <topology evidence="1">Multi-pass membrane protein</topology>
    </subcellularLocation>
</comment>
<dbReference type="EMBL" id="VLTM01000029">
    <property type="protein sequence ID" value="KAA0162153.1"/>
    <property type="molecule type" value="Genomic_DNA"/>
</dbReference>
<reference evidence="14 15" key="1">
    <citation type="submission" date="2019-07" db="EMBL/GenBank/DDBJ databases">
        <title>Genomes of Cafeteria roenbergensis.</title>
        <authorList>
            <person name="Fischer M.G."/>
            <person name="Hackl T."/>
            <person name="Roman M."/>
        </authorList>
    </citation>
    <scope>NUCLEOTIDE SEQUENCE [LARGE SCALE GENOMIC DNA]</scope>
    <source>
        <strain evidence="14 15">Cflag</strain>
    </source>
</reference>
<feature type="transmembrane region" description="Helical" evidence="12">
    <location>
        <begin position="7"/>
        <end position="25"/>
    </location>
</feature>
<feature type="transmembrane region" description="Helical" evidence="12">
    <location>
        <begin position="45"/>
        <end position="64"/>
    </location>
</feature>
<keyword evidence="10 12" id="KW-0472">Membrane</keyword>
<evidence type="ECO:0000256" key="6">
    <source>
        <dbReference type="ARBA" id="ARBA00022882"/>
    </source>
</evidence>
<dbReference type="SUPFAM" id="SSF51206">
    <property type="entry name" value="cAMP-binding domain-like"/>
    <property type="match status" value="1"/>
</dbReference>
<organism evidence="14 15">
    <name type="scientific">Cafeteria roenbergensis</name>
    <name type="common">Marine flagellate</name>
    <dbReference type="NCBI Taxonomy" id="33653"/>
    <lineage>
        <taxon>Eukaryota</taxon>
        <taxon>Sar</taxon>
        <taxon>Stramenopiles</taxon>
        <taxon>Bigyra</taxon>
        <taxon>Opalozoa</taxon>
        <taxon>Bicosoecida</taxon>
        <taxon>Cafeteriaceae</taxon>
        <taxon>Cafeteria</taxon>
    </lineage>
</organism>
<evidence type="ECO:0000256" key="1">
    <source>
        <dbReference type="ARBA" id="ARBA00004141"/>
    </source>
</evidence>
<evidence type="ECO:0000256" key="8">
    <source>
        <dbReference type="ARBA" id="ARBA00022989"/>
    </source>
</evidence>
<feature type="transmembrane region" description="Helical" evidence="12">
    <location>
        <begin position="84"/>
        <end position="103"/>
    </location>
</feature>
<dbReference type="Gene3D" id="2.60.120.10">
    <property type="entry name" value="Jelly Rolls"/>
    <property type="match status" value="1"/>
</dbReference>
<evidence type="ECO:0000256" key="9">
    <source>
        <dbReference type="ARBA" id="ARBA00023065"/>
    </source>
</evidence>
<dbReference type="PROSITE" id="PS50042">
    <property type="entry name" value="CNMP_BINDING_3"/>
    <property type="match status" value="1"/>
</dbReference>
<dbReference type="InterPro" id="IPR005821">
    <property type="entry name" value="Ion_trans_dom"/>
</dbReference>
<feature type="transmembrane region" description="Helical" evidence="12">
    <location>
        <begin position="231"/>
        <end position="256"/>
    </location>
</feature>
<dbReference type="GO" id="GO:0034702">
    <property type="term" value="C:monoatomic ion channel complex"/>
    <property type="evidence" value="ECO:0007669"/>
    <property type="project" value="UniProtKB-KW"/>
</dbReference>
<evidence type="ECO:0000256" key="7">
    <source>
        <dbReference type="ARBA" id="ARBA00022958"/>
    </source>
</evidence>
<dbReference type="CDD" id="cd00038">
    <property type="entry name" value="CAP_ED"/>
    <property type="match status" value="1"/>
</dbReference>
<evidence type="ECO:0000256" key="11">
    <source>
        <dbReference type="ARBA" id="ARBA00023303"/>
    </source>
</evidence>
<sequence>MSPDASFFRIWDPVILVLLLVTATLTPYEVAFLEDFSEDFDSLWWLNRVIDIAFVVDMVLQFFIVKWVSTRQRFTQSLRETSSVYVRGWLLIDFLSVFPWEFVGGVLNDESVQSLSLLRVIRLFRLLKLVRLLRASRILKRWEADLELRYSVMHLCYFLLLCITVSHWLACLWRLSVDDLTRTDTWIAAVSDTVDIRSPLSVYVASLYFSVYCVTTAGFGDVVPQNDMERLIAILTMAAGASIYAYSVGSVSAIVASMDEDNNAFHQTMDNLNAWMNEVCLPATMRAELRKYFHHTRNLSKEPTYRRLLGHMSPVLRKRVASHCHSTWVQQVPFFASKLVPRLERDAFVMEVCLRLVPVSFAPDETVVRHNEPAQLLYILKRGLVIRTLPALVGNCACNFRVLAPAVIGEDFILTNFTRPYSVRSLTFLDGYSLEKRGLEHLLRHDEFPYTKVVLRRQGLASGCPSVPGPQWTI</sequence>
<dbReference type="GO" id="GO:0005249">
    <property type="term" value="F:voltage-gated potassium channel activity"/>
    <property type="evidence" value="ECO:0007669"/>
    <property type="project" value="InterPro"/>
</dbReference>
<keyword evidence="8 12" id="KW-1133">Transmembrane helix</keyword>
<evidence type="ECO:0000313" key="14">
    <source>
        <dbReference type="EMBL" id="KAA0162153.1"/>
    </source>
</evidence>
<dbReference type="InterPro" id="IPR000595">
    <property type="entry name" value="cNMP-bd_dom"/>
</dbReference>
<keyword evidence="2" id="KW-0813">Transport</keyword>
<evidence type="ECO:0000256" key="10">
    <source>
        <dbReference type="ARBA" id="ARBA00023136"/>
    </source>
</evidence>
<keyword evidence="9" id="KW-0406">Ion transport</keyword>
<keyword evidence="3" id="KW-0633">Potassium transport</keyword>
<feature type="domain" description="Cyclic nucleotide-binding" evidence="13">
    <location>
        <begin position="356"/>
        <end position="443"/>
    </location>
</feature>
<name>A0A5A8D9E1_CAFRO</name>
<dbReference type="Proteomes" id="UP000325113">
    <property type="component" value="Unassembled WGS sequence"/>
</dbReference>
<dbReference type="PANTHER" id="PTHR10217">
    <property type="entry name" value="VOLTAGE AND LIGAND GATED POTASSIUM CHANNEL"/>
    <property type="match status" value="1"/>
</dbReference>
<dbReference type="GO" id="GO:0042391">
    <property type="term" value="P:regulation of membrane potential"/>
    <property type="evidence" value="ECO:0007669"/>
    <property type="project" value="TreeGrafter"/>
</dbReference>
<keyword evidence="5" id="KW-0631">Potassium channel</keyword>
<dbReference type="InterPro" id="IPR018490">
    <property type="entry name" value="cNMP-bd_dom_sf"/>
</dbReference>
<dbReference type="Gene3D" id="1.10.287.630">
    <property type="entry name" value="Helix hairpin bin"/>
    <property type="match status" value="1"/>
</dbReference>
<evidence type="ECO:0000256" key="5">
    <source>
        <dbReference type="ARBA" id="ARBA00022826"/>
    </source>
</evidence>
<evidence type="ECO:0000256" key="4">
    <source>
        <dbReference type="ARBA" id="ARBA00022692"/>
    </source>
</evidence>
<protein>
    <recommendedName>
        <fullName evidence="13">Cyclic nucleotide-binding domain-containing protein</fullName>
    </recommendedName>
</protein>
<dbReference type="InterPro" id="IPR014710">
    <property type="entry name" value="RmlC-like_jellyroll"/>
</dbReference>
<evidence type="ECO:0000259" key="13">
    <source>
        <dbReference type="PROSITE" id="PS50042"/>
    </source>
</evidence>
<accession>A0A5A8D9E1</accession>
<dbReference type="InterPro" id="IPR050818">
    <property type="entry name" value="KCNH_animal-type"/>
</dbReference>
<dbReference type="PANTHER" id="PTHR10217:SF435">
    <property type="entry name" value="POTASSIUM VOLTAGE-GATED CHANNEL PROTEIN EAG"/>
    <property type="match status" value="1"/>
</dbReference>